<name>A0AAF0CGU0_9PROT</name>
<dbReference type="Proteomes" id="UP001214043">
    <property type="component" value="Chromosome"/>
</dbReference>
<keyword evidence="3" id="KW-1185">Reference proteome</keyword>
<organism evidence="2 3">
    <name type="scientific">Hyphococcus flavus</name>
    <dbReference type="NCBI Taxonomy" id="1866326"/>
    <lineage>
        <taxon>Bacteria</taxon>
        <taxon>Pseudomonadati</taxon>
        <taxon>Pseudomonadota</taxon>
        <taxon>Alphaproteobacteria</taxon>
        <taxon>Parvularculales</taxon>
        <taxon>Parvularculaceae</taxon>
        <taxon>Hyphococcus</taxon>
    </lineage>
</organism>
<protein>
    <submittedName>
        <fullName evidence="2">Uncharacterized protein</fullName>
    </submittedName>
</protein>
<dbReference type="EMBL" id="CP118166">
    <property type="protein sequence ID" value="WDI31107.1"/>
    <property type="molecule type" value="Genomic_DNA"/>
</dbReference>
<proteinExistence type="predicted"/>
<dbReference type="KEGG" id="hfl:PUV54_14220"/>
<evidence type="ECO:0000313" key="2">
    <source>
        <dbReference type="EMBL" id="WDI31107.1"/>
    </source>
</evidence>
<gene>
    <name evidence="2" type="ORF">PUV54_14220</name>
</gene>
<accession>A0AAF0CGU0</accession>
<evidence type="ECO:0000256" key="1">
    <source>
        <dbReference type="SAM" id="MobiDB-lite"/>
    </source>
</evidence>
<reference evidence="2" key="1">
    <citation type="submission" date="2023-02" db="EMBL/GenBank/DDBJ databases">
        <title>Genome sequence of Hyphococcus flavus.</title>
        <authorList>
            <person name="Rong J.-C."/>
            <person name="Zhao Q."/>
            <person name="Yi M."/>
            <person name="Wu J.-Y."/>
        </authorList>
    </citation>
    <scope>NUCLEOTIDE SEQUENCE</scope>
    <source>
        <strain evidence="2">MCCC 1K03223</strain>
    </source>
</reference>
<sequence>MNKVLIGAVAFQTVLIIVLSLRFGGLEAKTNQIETTLAAIEESQPGAREMTQPRMSGSPSGAGLSAEEMEEIRWIMREEIDAVTAAMEKNTITASAATAPARDMPQDERNRLYQEFEQELSIFMAGSGALSQGDMASIEKKIAGLPPRERAMALSRYSKALSDGSLKGQL</sequence>
<evidence type="ECO:0000313" key="3">
    <source>
        <dbReference type="Proteomes" id="UP001214043"/>
    </source>
</evidence>
<feature type="region of interest" description="Disordered" evidence="1">
    <location>
        <begin position="43"/>
        <end position="63"/>
    </location>
</feature>
<dbReference type="AlphaFoldDB" id="A0AAF0CGU0"/>
<dbReference type="RefSeq" id="WP_274492929.1">
    <property type="nucleotide sequence ID" value="NZ_CP118166.1"/>
</dbReference>